<organism evidence="3 4">
    <name type="scientific">Halonotius pteroides</name>
    <dbReference type="NCBI Taxonomy" id="268735"/>
    <lineage>
        <taxon>Archaea</taxon>
        <taxon>Methanobacteriati</taxon>
        <taxon>Methanobacteriota</taxon>
        <taxon>Stenosarchaea group</taxon>
        <taxon>Halobacteria</taxon>
        <taxon>Halobacteriales</taxon>
        <taxon>Haloferacaceae</taxon>
        <taxon>Halonotius</taxon>
    </lineage>
</organism>
<dbReference type="InterPro" id="IPR043833">
    <property type="entry name" value="DUF5810"/>
</dbReference>
<sequence>MSYLCPVCESPFGGSEPLADHLAVSAILHGGDHEAWLDETVADWDALSRGELGECVVDHADETDDHEHIGEHSHHEPEPASGLPNGIDSEPSGHNAADTTLDADAQAIIEEARELTREMQRDDKQQES</sequence>
<feature type="compositionally biased region" description="Basic and acidic residues" evidence="1">
    <location>
        <begin position="59"/>
        <end position="78"/>
    </location>
</feature>
<evidence type="ECO:0000313" key="3">
    <source>
        <dbReference type="EMBL" id="RJX49187.1"/>
    </source>
</evidence>
<dbReference type="AlphaFoldDB" id="A0A3A6PZ96"/>
<protein>
    <recommendedName>
        <fullName evidence="2">C2H2-type domain-containing protein</fullName>
    </recommendedName>
</protein>
<dbReference type="PROSITE" id="PS50157">
    <property type="entry name" value="ZINC_FINGER_C2H2_2"/>
    <property type="match status" value="1"/>
</dbReference>
<feature type="domain" description="C2H2-type" evidence="2">
    <location>
        <begin position="3"/>
        <end position="34"/>
    </location>
</feature>
<gene>
    <name evidence="3" type="ORF">DP106_09520</name>
</gene>
<dbReference type="RefSeq" id="WP_120084938.1">
    <property type="nucleotide sequence ID" value="NZ_QMDW01000012.1"/>
</dbReference>
<reference evidence="3 4" key="1">
    <citation type="submission" date="2018-06" db="EMBL/GenBank/DDBJ databases">
        <title>Halonotius sp. F13-13 a new haloarchaeeon isolated from a solar saltern from Isla Cristina, Huelva, Spain.</title>
        <authorList>
            <person name="Duran-Viseras A."/>
            <person name="Sanchez-Porro C."/>
            <person name="Ventosa A."/>
        </authorList>
    </citation>
    <scope>NUCLEOTIDE SEQUENCE [LARGE SCALE GENOMIC DNA]</scope>
    <source>
        <strain evidence="3 4">CECT 7525</strain>
    </source>
</reference>
<dbReference type="OrthoDB" id="342503at2157"/>
<feature type="compositionally biased region" description="Low complexity" evidence="1">
    <location>
        <begin position="96"/>
        <end position="107"/>
    </location>
</feature>
<dbReference type="EMBL" id="QMDW01000012">
    <property type="protein sequence ID" value="RJX49187.1"/>
    <property type="molecule type" value="Genomic_DNA"/>
</dbReference>
<evidence type="ECO:0000313" key="4">
    <source>
        <dbReference type="Proteomes" id="UP000281564"/>
    </source>
</evidence>
<evidence type="ECO:0000259" key="2">
    <source>
        <dbReference type="PROSITE" id="PS50157"/>
    </source>
</evidence>
<evidence type="ECO:0000256" key="1">
    <source>
        <dbReference type="SAM" id="MobiDB-lite"/>
    </source>
</evidence>
<accession>A0A3A6PZ96</accession>
<keyword evidence="4" id="KW-1185">Reference proteome</keyword>
<dbReference type="Proteomes" id="UP000281564">
    <property type="component" value="Unassembled WGS sequence"/>
</dbReference>
<name>A0A3A6PZ96_9EURY</name>
<feature type="compositionally biased region" description="Basic and acidic residues" evidence="1">
    <location>
        <begin position="110"/>
        <end position="128"/>
    </location>
</feature>
<proteinExistence type="predicted"/>
<dbReference type="Pfam" id="PF19126">
    <property type="entry name" value="DUF5810"/>
    <property type="match status" value="1"/>
</dbReference>
<feature type="region of interest" description="Disordered" evidence="1">
    <location>
        <begin position="59"/>
        <end position="128"/>
    </location>
</feature>
<dbReference type="InterPro" id="IPR013087">
    <property type="entry name" value="Znf_C2H2_type"/>
</dbReference>
<comment type="caution">
    <text evidence="3">The sequence shown here is derived from an EMBL/GenBank/DDBJ whole genome shotgun (WGS) entry which is preliminary data.</text>
</comment>